<proteinExistence type="predicted"/>
<reference evidence="1" key="1">
    <citation type="journal article" date="2024" name="Gigascience">
        <title>Chromosome-level genome of the poultry shaft louse Menopon gallinae provides insight into the host-switching and adaptive evolution of parasitic lice.</title>
        <authorList>
            <person name="Xu Y."/>
            <person name="Ma L."/>
            <person name="Liu S."/>
            <person name="Liang Y."/>
            <person name="Liu Q."/>
            <person name="He Z."/>
            <person name="Tian L."/>
            <person name="Duan Y."/>
            <person name="Cai W."/>
            <person name="Li H."/>
            <person name="Song F."/>
        </authorList>
    </citation>
    <scope>NUCLEOTIDE SEQUENCE</scope>
    <source>
        <strain evidence="1">Cailab_2023a</strain>
    </source>
</reference>
<dbReference type="AlphaFoldDB" id="A0AAW2HKD7"/>
<dbReference type="EMBL" id="JARGDH010000004">
    <property type="protein sequence ID" value="KAL0270066.1"/>
    <property type="molecule type" value="Genomic_DNA"/>
</dbReference>
<organism evidence="1">
    <name type="scientific">Menopon gallinae</name>
    <name type="common">poultry shaft louse</name>
    <dbReference type="NCBI Taxonomy" id="328185"/>
    <lineage>
        <taxon>Eukaryota</taxon>
        <taxon>Metazoa</taxon>
        <taxon>Ecdysozoa</taxon>
        <taxon>Arthropoda</taxon>
        <taxon>Hexapoda</taxon>
        <taxon>Insecta</taxon>
        <taxon>Pterygota</taxon>
        <taxon>Neoptera</taxon>
        <taxon>Paraneoptera</taxon>
        <taxon>Psocodea</taxon>
        <taxon>Troctomorpha</taxon>
        <taxon>Phthiraptera</taxon>
        <taxon>Amblycera</taxon>
        <taxon>Menoponidae</taxon>
        <taxon>Menopon</taxon>
    </lineage>
</organism>
<name>A0AAW2HKD7_9NEOP</name>
<gene>
    <name evidence="1" type="ORF">PYX00_007599</name>
</gene>
<evidence type="ECO:0000313" key="1">
    <source>
        <dbReference type="EMBL" id="KAL0270066.1"/>
    </source>
</evidence>
<accession>A0AAW2HKD7</accession>
<protein>
    <submittedName>
        <fullName evidence="1">Uncharacterized protein</fullName>
    </submittedName>
</protein>
<comment type="caution">
    <text evidence="1">The sequence shown here is derived from an EMBL/GenBank/DDBJ whole genome shotgun (WGS) entry which is preliminary data.</text>
</comment>
<sequence length="207" mass="24122">MEFIPRVTRYYLTVNQFDSCGLYCKLSKNNVAYMNACLTNKMNLRSYDKLNAKLHQKASKKLAEHSSASGKLRNPDGLDLYKFGVRHLRDDTNALCEELITFKREKVECYENFAKENNEAIVKMINEINWAEEELLMLEKEVGDCMESKGDETLVGKDRNEKPTKSNVKTDKELLRFQESEVREGLKTMKNVVMQLKEQLNSFHNYI</sequence>